<dbReference type="GO" id="GO:0019239">
    <property type="term" value="F:deaminase activity"/>
    <property type="evidence" value="ECO:0007669"/>
    <property type="project" value="InterPro"/>
</dbReference>
<dbReference type="InterPro" id="IPR038704">
    <property type="entry name" value="YEAST_sf"/>
</dbReference>
<dbReference type="Proteomes" id="UP000011014">
    <property type="component" value="Unassembled WGS sequence"/>
</dbReference>
<dbReference type="SUPFAM" id="SSF51556">
    <property type="entry name" value="Metallo-dependent hydrolases"/>
    <property type="match status" value="1"/>
</dbReference>
<dbReference type="SUPFAM" id="SSF52374">
    <property type="entry name" value="Nucleotidylyl transferase"/>
    <property type="match status" value="1"/>
</dbReference>
<name>E4YFK1_OIKDI</name>
<dbReference type="Pfam" id="PF01467">
    <property type="entry name" value="CTP_transf_like"/>
    <property type="match status" value="1"/>
</dbReference>
<dbReference type="InterPro" id="IPR005248">
    <property type="entry name" value="NadD/NMNAT"/>
</dbReference>
<accession>E4YFK1</accession>
<evidence type="ECO:0000256" key="2">
    <source>
        <dbReference type="ARBA" id="ARBA00022642"/>
    </source>
</evidence>
<proteinExistence type="predicted"/>
<dbReference type="EMBL" id="FN654492">
    <property type="protein sequence ID" value="CBY34275.1"/>
    <property type="molecule type" value="Genomic_DNA"/>
</dbReference>
<dbReference type="AlphaFoldDB" id="E4YFK1"/>
<dbReference type="InterPro" id="IPR014729">
    <property type="entry name" value="Rossmann-like_a/b/a_fold"/>
</dbReference>
<dbReference type="InterPro" id="IPR004821">
    <property type="entry name" value="Cyt_trans-like"/>
</dbReference>
<dbReference type="UniPathway" id="UPA00253">
    <property type="reaction ID" value="UER00600"/>
</dbReference>
<evidence type="ECO:0000259" key="8">
    <source>
        <dbReference type="Pfam" id="PF00962"/>
    </source>
</evidence>
<dbReference type="Gene3D" id="3.40.50.620">
    <property type="entry name" value="HUPs"/>
    <property type="match status" value="1"/>
</dbReference>
<evidence type="ECO:0000256" key="6">
    <source>
        <dbReference type="ARBA" id="ARBA00022840"/>
    </source>
</evidence>
<dbReference type="GO" id="GO:0005524">
    <property type="term" value="F:ATP binding"/>
    <property type="evidence" value="ECO:0007669"/>
    <property type="project" value="UniProtKB-KW"/>
</dbReference>
<protein>
    <submittedName>
        <fullName evidence="10">Uncharacterized protein</fullName>
    </submittedName>
</protein>
<sequence>MVTDNIKIMDPYYNKELEALYYERQKWDAIVEMLSPDPCDPHCTSSVEGEMDRLRIMTTDFNSYSMDEIKAEPQIFIKQEYPQHPIYVKSEVQDYDEVNILPAHTPPTPPENNSLPVVGSNTKFLSGSSTPQTSVYECCLYVRGEVSMIERVEFFTNPSCPNNVTYTKNYPPFEMTERITHEKEVVIRLFFKTDGNFCPTIRLPVKVDSTKSGYIHGGVEVPVEIPGSQNGAKEKEIAKIAKWLEQDKMDDSSPILNQDVKQEPMIFLQSQSTINTAPANTMHFGSNALWKTSSAPASPLSQVMTPIDNTRTRSASSSPTARSQTVLPNPCCRIQHSSFHSHDDNVPSVRLEGEPTFKRRPGPFAKPAIWTKVPKSLRSEQQVNVVHRLSVEKSMQAISILSHGTFIVGNQKLMELARDKPFELCLTSNIINKTRKSYETHHFGDLFKANHQLCICTDDKGLFGASLSDEYEHVQRAFNLDIKTMFDISKQSIVQRAVKFFIYQSRKFDYKNMSKKVTLLQCGSFNPPHYMHLRSQELAKIHLEKLQRTVIAGWMSPVSDGYRKTGLVCSKHRIEMLKSATADSSWIRVSSWEADKPEWTPTAEVVKYHVEKSKEEFDAQTYLLLGGDAFASFNIQNLWTDSDVEMIASNGIIVVDRDGSNVQQIIEENEILNRYRNNIEVVNPGIVNGLSSTYVRQLLMEKQSIKYLVPEELRKYLEENEIYTAESQNTNKDTVLAPLKLYTTK</sequence>
<keyword evidence="2" id="KW-0662">Pyridine nucleotide biosynthesis</keyword>
<feature type="domain" description="Cytidyltransferase-like" evidence="9">
    <location>
        <begin position="522"/>
        <end position="697"/>
    </location>
</feature>
<comment type="pathway">
    <text evidence="1">Cofactor biosynthesis; NAD(+) biosynthesis.</text>
</comment>
<dbReference type="GO" id="GO:0004515">
    <property type="term" value="F:nicotinate-nucleotide adenylyltransferase activity"/>
    <property type="evidence" value="ECO:0007669"/>
    <property type="project" value="TreeGrafter"/>
</dbReference>
<keyword evidence="6" id="KW-0067">ATP-binding</keyword>
<dbReference type="Pfam" id="PF00962">
    <property type="entry name" value="A_deaminase"/>
    <property type="match status" value="1"/>
</dbReference>
<evidence type="ECO:0000256" key="7">
    <source>
        <dbReference type="ARBA" id="ARBA00023027"/>
    </source>
</evidence>
<organism evidence="10">
    <name type="scientific">Oikopleura dioica</name>
    <name type="common">Tunicate</name>
    <dbReference type="NCBI Taxonomy" id="34765"/>
    <lineage>
        <taxon>Eukaryota</taxon>
        <taxon>Metazoa</taxon>
        <taxon>Chordata</taxon>
        <taxon>Tunicata</taxon>
        <taxon>Appendicularia</taxon>
        <taxon>Copelata</taxon>
        <taxon>Oikopleuridae</taxon>
        <taxon>Oikopleura</taxon>
    </lineage>
</organism>
<dbReference type="GO" id="GO:0009435">
    <property type="term" value="P:NAD+ biosynthetic process"/>
    <property type="evidence" value="ECO:0007669"/>
    <property type="project" value="UniProtKB-UniPathway"/>
</dbReference>
<keyword evidence="7" id="KW-0520">NAD</keyword>
<keyword evidence="3" id="KW-0808">Transferase</keyword>
<evidence type="ECO:0000256" key="5">
    <source>
        <dbReference type="ARBA" id="ARBA00022741"/>
    </source>
</evidence>
<gene>
    <name evidence="10" type="ORF">GSOID_T00024291001</name>
</gene>
<dbReference type="GO" id="GO:0000309">
    <property type="term" value="F:nicotinamide-nucleotide adenylyltransferase activity"/>
    <property type="evidence" value="ECO:0007669"/>
    <property type="project" value="TreeGrafter"/>
</dbReference>
<keyword evidence="4" id="KW-0548">Nucleotidyltransferase</keyword>
<dbReference type="Gene3D" id="2.60.40.1970">
    <property type="entry name" value="YEATS domain"/>
    <property type="match status" value="1"/>
</dbReference>
<keyword evidence="5" id="KW-0547">Nucleotide-binding</keyword>
<evidence type="ECO:0000256" key="1">
    <source>
        <dbReference type="ARBA" id="ARBA00004790"/>
    </source>
</evidence>
<evidence type="ECO:0000259" key="9">
    <source>
        <dbReference type="Pfam" id="PF01467"/>
    </source>
</evidence>
<dbReference type="InterPro" id="IPR051182">
    <property type="entry name" value="Euk_NMN_adenylyltrnsfrase"/>
</dbReference>
<evidence type="ECO:0000256" key="4">
    <source>
        <dbReference type="ARBA" id="ARBA00022695"/>
    </source>
</evidence>
<dbReference type="Gene3D" id="3.20.20.140">
    <property type="entry name" value="Metal-dependent hydrolases"/>
    <property type="match status" value="1"/>
</dbReference>
<dbReference type="PANTHER" id="PTHR12039:SF0">
    <property type="entry name" value="NICOTINAMIDE-NUCLEOTIDE ADENYLYLTRANSFERASE"/>
    <property type="match status" value="1"/>
</dbReference>
<reference evidence="10" key="1">
    <citation type="journal article" date="2010" name="Science">
        <title>Plasticity of animal genome architecture unmasked by rapid evolution of a pelagic tunicate.</title>
        <authorList>
            <person name="Denoeud F."/>
            <person name="Henriet S."/>
            <person name="Mungpakdee S."/>
            <person name="Aury J.M."/>
            <person name="Da Silva C."/>
            <person name="Brinkmann H."/>
            <person name="Mikhaleva J."/>
            <person name="Olsen L.C."/>
            <person name="Jubin C."/>
            <person name="Canestro C."/>
            <person name="Bouquet J.M."/>
            <person name="Danks G."/>
            <person name="Poulain J."/>
            <person name="Campsteijn C."/>
            <person name="Adamski M."/>
            <person name="Cross I."/>
            <person name="Yadetie F."/>
            <person name="Muffato M."/>
            <person name="Louis A."/>
            <person name="Butcher S."/>
            <person name="Tsagkogeorga G."/>
            <person name="Konrad A."/>
            <person name="Singh S."/>
            <person name="Jensen M.F."/>
            <person name="Cong E.H."/>
            <person name="Eikeseth-Otteraa H."/>
            <person name="Noel B."/>
            <person name="Anthouard V."/>
            <person name="Porcel B.M."/>
            <person name="Kachouri-Lafond R."/>
            <person name="Nishino A."/>
            <person name="Ugolini M."/>
            <person name="Chourrout P."/>
            <person name="Nishida H."/>
            <person name="Aasland R."/>
            <person name="Huzurbazar S."/>
            <person name="Westhof E."/>
            <person name="Delsuc F."/>
            <person name="Lehrach H."/>
            <person name="Reinhardt R."/>
            <person name="Weissenbach J."/>
            <person name="Roy S.W."/>
            <person name="Artiguenave F."/>
            <person name="Postlethwait J.H."/>
            <person name="Manak J.R."/>
            <person name="Thompson E.M."/>
            <person name="Jaillon O."/>
            <person name="Du Pasquier L."/>
            <person name="Boudinot P."/>
            <person name="Liberles D.A."/>
            <person name="Volff J.N."/>
            <person name="Philippe H."/>
            <person name="Lenhard B."/>
            <person name="Roest Crollius H."/>
            <person name="Wincker P."/>
            <person name="Chourrout D."/>
        </authorList>
    </citation>
    <scope>NUCLEOTIDE SEQUENCE [LARGE SCALE GENOMIC DNA]</scope>
</reference>
<dbReference type="InterPro" id="IPR001365">
    <property type="entry name" value="A_deaminase_dom"/>
</dbReference>
<dbReference type="NCBIfam" id="TIGR00482">
    <property type="entry name" value="nicotinate (nicotinamide) nucleotide adenylyltransferase"/>
    <property type="match status" value="1"/>
</dbReference>
<evidence type="ECO:0000313" key="10">
    <source>
        <dbReference type="EMBL" id="CBY34275.1"/>
    </source>
</evidence>
<dbReference type="InterPro" id="IPR032466">
    <property type="entry name" value="Metal_Hydrolase"/>
</dbReference>
<evidence type="ECO:0000256" key="3">
    <source>
        <dbReference type="ARBA" id="ARBA00022679"/>
    </source>
</evidence>
<dbReference type="PANTHER" id="PTHR12039">
    <property type="entry name" value="NICOTINAMIDE MONONUCLEOTIDE ADENYLYLTRANSFERASE"/>
    <property type="match status" value="1"/>
</dbReference>
<feature type="domain" description="Adenosine deaminase" evidence="8">
    <location>
        <begin position="401"/>
        <end position="494"/>
    </location>
</feature>